<dbReference type="GO" id="GO:0016757">
    <property type="term" value="F:glycosyltransferase activity"/>
    <property type="evidence" value="ECO:0007669"/>
    <property type="project" value="UniProtKB-KW"/>
</dbReference>
<protein>
    <submittedName>
        <fullName evidence="6">Glycosyl transferase family A</fullName>
    </submittedName>
</protein>
<reference evidence="6" key="2">
    <citation type="submission" date="2023-01" db="EMBL/GenBank/DDBJ databases">
        <authorList>
            <person name="Sun Q."/>
            <person name="Evtushenko L."/>
        </authorList>
    </citation>
    <scope>NUCLEOTIDE SEQUENCE</scope>
    <source>
        <strain evidence="6">VKM B-2748</strain>
    </source>
</reference>
<dbReference type="RefSeq" id="WP_271200507.1">
    <property type="nucleotide sequence ID" value="NZ_BSFL01000002.1"/>
</dbReference>
<proteinExistence type="inferred from homology"/>
<dbReference type="SUPFAM" id="SSF53448">
    <property type="entry name" value="Nucleotide-diphospho-sugar transferases"/>
    <property type="match status" value="1"/>
</dbReference>
<gene>
    <name evidence="6" type="ORF">GCM10008174_17740</name>
</gene>
<evidence type="ECO:0000256" key="2">
    <source>
        <dbReference type="ARBA" id="ARBA00022676"/>
    </source>
</evidence>
<feature type="domain" description="Galactosyltransferase C-terminal" evidence="5">
    <location>
        <begin position="160"/>
        <end position="197"/>
    </location>
</feature>
<dbReference type="Gene3D" id="3.90.550.10">
    <property type="entry name" value="Spore Coat Polysaccharide Biosynthesis Protein SpsA, Chain A"/>
    <property type="match status" value="1"/>
</dbReference>
<keyword evidence="2" id="KW-0328">Glycosyltransferase</keyword>
<dbReference type="PANTHER" id="PTHR43179:SF12">
    <property type="entry name" value="GALACTOFURANOSYLTRANSFERASE GLFT2"/>
    <property type="match status" value="1"/>
</dbReference>
<dbReference type="EMBL" id="BSFL01000002">
    <property type="protein sequence ID" value="GLK80033.1"/>
    <property type="molecule type" value="Genomic_DNA"/>
</dbReference>
<name>A0A9W6JR16_9HYPH</name>
<dbReference type="InterPro" id="IPR027791">
    <property type="entry name" value="Galactosyl_T_C"/>
</dbReference>
<comment type="similarity">
    <text evidence="1">Belongs to the glycosyltransferase 2 family.</text>
</comment>
<dbReference type="AlphaFoldDB" id="A0A9W6JR16"/>
<evidence type="ECO:0000313" key="7">
    <source>
        <dbReference type="Proteomes" id="UP001143309"/>
    </source>
</evidence>
<dbReference type="Proteomes" id="UP001143309">
    <property type="component" value="Unassembled WGS sequence"/>
</dbReference>
<evidence type="ECO:0000259" key="5">
    <source>
        <dbReference type="Pfam" id="PF02709"/>
    </source>
</evidence>
<keyword evidence="7" id="KW-1185">Reference proteome</keyword>
<feature type="domain" description="Glycosyltransferase 2-like" evidence="4">
    <location>
        <begin position="6"/>
        <end position="136"/>
    </location>
</feature>
<dbReference type="Pfam" id="PF02709">
    <property type="entry name" value="Glyco_transf_7C"/>
    <property type="match status" value="1"/>
</dbReference>
<comment type="caution">
    <text evidence="6">The sequence shown here is derived from an EMBL/GenBank/DDBJ whole genome shotgun (WGS) entry which is preliminary data.</text>
</comment>
<evidence type="ECO:0000256" key="1">
    <source>
        <dbReference type="ARBA" id="ARBA00006739"/>
    </source>
</evidence>
<reference evidence="6" key="1">
    <citation type="journal article" date="2014" name="Int. J. Syst. Evol. Microbiol.">
        <title>Complete genome sequence of Corynebacterium casei LMG S-19264T (=DSM 44701T), isolated from a smear-ripened cheese.</title>
        <authorList>
            <consortium name="US DOE Joint Genome Institute (JGI-PGF)"/>
            <person name="Walter F."/>
            <person name="Albersmeier A."/>
            <person name="Kalinowski J."/>
            <person name="Ruckert C."/>
        </authorList>
    </citation>
    <scope>NUCLEOTIDE SEQUENCE</scope>
    <source>
        <strain evidence="6">VKM B-2748</strain>
    </source>
</reference>
<evidence type="ECO:0000259" key="4">
    <source>
        <dbReference type="Pfam" id="PF00535"/>
    </source>
</evidence>
<evidence type="ECO:0000256" key="3">
    <source>
        <dbReference type="ARBA" id="ARBA00022679"/>
    </source>
</evidence>
<accession>A0A9W6JR16</accession>
<organism evidence="6 7">
    <name type="scientific">Methylopila turkensis</name>
    <dbReference type="NCBI Taxonomy" id="1437816"/>
    <lineage>
        <taxon>Bacteria</taxon>
        <taxon>Pseudomonadati</taxon>
        <taxon>Pseudomonadota</taxon>
        <taxon>Alphaproteobacteria</taxon>
        <taxon>Hyphomicrobiales</taxon>
        <taxon>Methylopilaceae</taxon>
        <taxon>Methylopila</taxon>
    </lineage>
</organism>
<keyword evidence="3 6" id="KW-0808">Transferase</keyword>
<dbReference type="PANTHER" id="PTHR43179">
    <property type="entry name" value="RHAMNOSYLTRANSFERASE WBBL"/>
    <property type="match status" value="1"/>
</dbReference>
<dbReference type="InterPro" id="IPR029044">
    <property type="entry name" value="Nucleotide-diphossugar_trans"/>
</dbReference>
<dbReference type="InterPro" id="IPR001173">
    <property type="entry name" value="Glyco_trans_2-like"/>
</dbReference>
<sequence length="268" mass="29757">MTGVSVLTLARGRTEHLRNLVEGLGRSERAPDELVVVDMNDEPLVLEAPNFPLRLVRLPGERLPLAAARNLAARLSTGARLLFLDADCIPSRALLGAVDQVLRERDGVVCPEVLYLGPDDARGDWTERDLVAAGRPHEARRFPESGLRIVSNPGLFWSLAFGVRRETFEALGGFDETFVGYGGEDTDFGFRAETKRVPLLFMGEARAFHQHHPVSDPPFEHLADIVRNAEVFRRKWGRWPMEGWLAAFERAGAIRLGDGTIEIVQEAA</sequence>
<dbReference type="Pfam" id="PF00535">
    <property type="entry name" value="Glycos_transf_2"/>
    <property type="match status" value="1"/>
</dbReference>
<evidence type="ECO:0000313" key="6">
    <source>
        <dbReference type="EMBL" id="GLK80033.1"/>
    </source>
</evidence>